<dbReference type="InterPro" id="IPR007356">
    <property type="entry name" value="tRNA_m1G_MeTrfase_euk"/>
</dbReference>
<feature type="compositionally biased region" description="Acidic residues" evidence="9">
    <location>
        <begin position="127"/>
        <end position="136"/>
    </location>
</feature>
<dbReference type="Gene3D" id="3.40.1280.30">
    <property type="match status" value="1"/>
</dbReference>
<evidence type="ECO:0000256" key="1">
    <source>
        <dbReference type="ARBA" id="ARBA00012797"/>
    </source>
</evidence>
<sequence>MADSKERPSKVRKLDTSHELDLSLVSDLKTKSMPNTENQNSSENFGHTQENDDIAATIEETSGSQAPAMSKNQLKKQRRREQWELGRADRASRRRDKIKEKKLRKAEERAELADKITRGELPAPTAADDDDDDDEENRIRSARPVQVPIGLVLDVDFNELMTEKEIISLGAQLTRCYSLNRSAPYKTHLAISSWGGALKTRFENILANTHLGWNGVFFFENEDFVAAGETLHKVMMAPGGGKVISTLVRDEKTMSGQTEMVATTGLPFPENPTDHSVSTQVHETQDYSFQDKIIESKKGSSSAATTPASITTPSLIYLTSDSPNTLQYLKPNTTYIIGGIVDKNRHKGLCYKRACERGIPTAKLPIGDYMKMQSRTVLTVNHVVEIMLKWIATNNWGESLTSVIPKRKQAVLRTRECNQGDSTACKNEQNSKQNDKKDINETVS</sequence>
<evidence type="ECO:0000256" key="8">
    <source>
        <dbReference type="ARBA" id="ARBA00048434"/>
    </source>
</evidence>
<dbReference type="EC" id="2.1.1.221" evidence="1"/>
<dbReference type="GO" id="GO:0002939">
    <property type="term" value="P:tRNA N1-guanine methylation"/>
    <property type="evidence" value="ECO:0007669"/>
    <property type="project" value="TreeGrafter"/>
</dbReference>
<feature type="compositionally biased region" description="Basic residues" evidence="9">
    <location>
        <begin position="92"/>
        <end position="104"/>
    </location>
</feature>
<protein>
    <recommendedName>
        <fullName evidence="2">tRNA (guanine(9)-N1)-methyltransferase</fullName>
        <ecNumber evidence="1">2.1.1.221</ecNumber>
    </recommendedName>
    <alternativeName>
        <fullName evidence="7">tRNA methyltransferase 10</fullName>
    </alternativeName>
    <alternativeName>
        <fullName evidence="6">tRNA(m1G9)-methyltransferase</fullName>
    </alternativeName>
</protein>
<dbReference type="InterPro" id="IPR028564">
    <property type="entry name" value="MT_TRM10-typ"/>
</dbReference>
<comment type="catalytic activity">
    <reaction evidence="8">
        <text>guanosine(9) in tRNA + S-adenosyl-L-methionine = N(1)-methylguanosine(9) in tRNA + S-adenosyl-L-homocysteine + H(+)</text>
        <dbReference type="Rhea" id="RHEA:43156"/>
        <dbReference type="Rhea" id="RHEA-COMP:10367"/>
        <dbReference type="Rhea" id="RHEA-COMP:10368"/>
        <dbReference type="ChEBI" id="CHEBI:15378"/>
        <dbReference type="ChEBI" id="CHEBI:57856"/>
        <dbReference type="ChEBI" id="CHEBI:59789"/>
        <dbReference type="ChEBI" id="CHEBI:73542"/>
        <dbReference type="ChEBI" id="CHEBI:74269"/>
        <dbReference type="EC" id="2.1.1.221"/>
    </reaction>
</comment>
<dbReference type="PANTHER" id="PTHR13563">
    <property type="entry name" value="TRNA (GUANINE-9-) METHYLTRANSFERASE"/>
    <property type="match status" value="1"/>
</dbReference>
<dbReference type="AlphaFoldDB" id="A0A381L7M1"/>
<feature type="compositionally biased region" description="Polar residues" evidence="9">
    <location>
        <begin position="59"/>
        <end position="72"/>
    </location>
</feature>
<dbReference type="InterPro" id="IPR038459">
    <property type="entry name" value="MT_TRM10-typ_sf"/>
</dbReference>
<dbReference type="EMBL" id="UIGY01000051">
    <property type="protein sequence ID" value="SUZ09512.1"/>
    <property type="molecule type" value="Genomic_DNA"/>
</dbReference>
<evidence type="ECO:0000313" key="11">
    <source>
        <dbReference type="EMBL" id="SUZ09512.1"/>
    </source>
</evidence>
<evidence type="ECO:0000256" key="2">
    <source>
        <dbReference type="ARBA" id="ARBA00020451"/>
    </source>
</evidence>
<keyword evidence="3" id="KW-0489">Methyltransferase</keyword>
<feature type="compositionally biased region" description="Basic and acidic residues" evidence="9">
    <location>
        <begin position="105"/>
        <end position="118"/>
    </location>
</feature>
<feature type="compositionally biased region" description="Polar residues" evidence="9">
    <location>
        <begin position="419"/>
        <end position="432"/>
    </location>
</feature>
<feature type="region of interest" description="Disordered" evidence="9">
    <location>
        <begin position="419"/>
        <end position="444"/>
    </location>
</feature>
<evidence type="ECO:0000256" key="4">
    <source>
        <dbReference type="ARBA" id="ARBA00022679"/>
    </source>
</evidence>
<proteinExistence type="predicted"/>
<keyword evidence="5" id="KW-0949">S-adenosyl-L-methionine</keyword>
<feature type="domain" description="SAM-dependent MTase TRM10-type" evidence="10">
    <location>
        <begin position="135"/>
        <end position="411"/>
    </location>
</feature>
<accession>A0A381L7M1</accession>
<gene>
    <name evidence="11" type="ORF">BGT96224V2_LOCUS2668</name>
</gene>
<feature type="compositionally biased region" description="Basic and acidic residues" evidence="9">
    <location>
        <begin position="433"/>
        <end position="444"/>
    </location>
</feature>
<reference evidence="11" key="1">
    <citation type="submission" date="2018-07" db="EMBL/GenBank/DDBJ databases">
        <authorList>
            <person name="Quirk P.G."/>
            <person name="Krulwich T.A."/>
        </authorList>
    </citation>
    <scope>NUCLEOTIDE SEQUENCE</scope>
    <source>
        <strain evidence="11">96224</strain>
    </source>
</reference>
<feature type="region of interest" description="Disordered" evidence="9">
    <location>
        <begin position="25"/>
        <end position="141"/>
    </location>
</feature>
<evidence type="ECO:0000256" key="5">
    <source>
        <dbReference type="ARBA" id="ARBA00022691"/>
    </source>
</evidence>
<evidence type="ECO:0000256" key="7">
    <source>
        <dbReference type="ARBA" id="ARBA00032166"/>
    </source>
</evidence>
<evidence type="ECO:0000256" key="3">
    <source>
        <dbReference type="ARBA" id="ARBA00022603"/>
    </source>
</evidence>
<feature type="compositionally biased region" description="Polar residues" evidence="9">
    <location>
        <begin position="32"/>
        <end position="48"/>
    </location>
</feature>
<evidence type="ECO:0000256" key="6">
    <source>
        <dbReference type="ARBA" id="ARBA00031792"/>
    </source>
</evidence>
<dbReference type="CDD" id="cd18089">
    <property type="entry name" value="SPOUT_Trm10-like"/>
    <property type="match status" value="1"/>
</dbReference>
<dbReference type="GO" id="GO:0000049">
    <property type="term" value="F:tRNA binding"/>
    <property type="evidence" value="ECO:0007669"/>
    <property type="project" value="TreeGrafter"/>
</dbReference>
<name>A0A381L7M1_BLUGR</name>
<dbReference type="PROSITE" id="PS51675">
    <property type="entry name" value="SAM_MT_TRM10"/>
    <property type="match status" value="1"/>
</dbReference>
<evidence type="ECO:0000259" key="10">
    <source>
        <dbReference type="PROSITE" id="PS51675"/>
    </source>
</evidence>
<evidence type="ECO:0000256" key="9">
    <source>
        <dbReference type="SAM" id="MobiDB-lite"/>
    </source>
</evidence>
<feature type="compositionally biased region" description="Basic and acidic residues" evidence="9">
    <location>
        <begin position="80"/>
        <end position="91"/>
    </location>
</feature>
<organism evidence="11">
    <name type="scientific">Blumeria graminis f. sp. tritici 96224</name>
    <dbReference type="NCBI Taxonomy" id="1268274"/>
    <lineage>
        <taxon>Eukaryota</taxon>
        <taxon>Fungi</taxon>
        <taxon>Dikarya</taxon>
        <taxon>Ascomycota</taxon>
        <taxon>Pezizomycotina</taxon>
        <taxon>Leotiomycetes</taxon>
        <taxon>Erysiphales</taxon>
        <taxon>Erysiphaceae</taxon>
        <taxon>Blumeria</taxon>
    </lineage>
</organism>
<dbReference type="GO" id="GO:0005634">
    <property type="term" value="C:nucleus"/>
    <property type="evidence" value="ECO:0007669"/>
    <property type="project" value="TreeGrafter"/>
</dbReference>
<keyword evidence="4" id="KW-0808">Transferase</keyword>
<dbReference type="GO" id="GO:0052905">
    <property type="term" value="F:tRNA (guanosine(9)-N1)-methyltransferase activity"/>
    <property type="evidence" value="ECO:0007669"/>
    <property type="project" value="UniProtKB-EC"/>
</dbReference>
<dbReference type="PANTHER" id="PTHR13563:SF13">
    <property type="entry name" value="TRNA METHYLTRANSFERASE 10 HOMOLOG A"/>
    <property type="match status" value="1"/>
</dbReference>